<keyword evidence="1" id="KW-0245">EGF-like domain</keyword>
<dbReference type="Pfam" id="PF01400">
    <property type="entry name" value="Astacin"/>
    <property type="match status" value="1"/>
</dbReference>
<dbReference type="Gene3D" id="3.40.390.10">
    <property type="entry name" value="Collagenase (Catalytic Domain)"/>
    <property type="match status" value="1"/>
</dbReference>
<keyword evidence="9" id="KW-0732">Signal</keyword>
<evidence type="ECO:0000256" key="7">
    <source>
        <dbReference type="ARBA" id="ARBA00023180"/>
    </source>
</evidence>
<evidence type="ECO:0000313" key="13">
    <source>
        <dbReference type="RefSeq" id="XP_014680896.1"/>
    </source>
</evidence>
<feature type="domain" description="Peptidase M12A" evidence="11">
    <location>
        <begin position="470"/>
        <end position="666"/>
    </location>
</feature>
<dbReference type="PROSITE" id="PS50092">
    <property type="entry name" value="TSP1"/>
    <property type="match status" value="1"/>
</dbReference>
<evidence type="ECO:0000256" key="9">
    <source>
        <dbReference type="RuleBase" id="RU361183"/>
    </source>
</evidence>
<dbReference type="PRINTS" id="PR00480">
    <property type="entry name" value="ASTACIN"/>
</dbReference>
<evidence type="ECO:0000256" key="5">
    <source>
        <dbReference type="ARBA" id="ARBA00022833"/>
    </source>
</evidence>
<dbReference type="EC" id="3.4.24.-" evidence="9"/>
<evidence type="ECO:0000256" key="8">
    <source>
        <dbReference type="PROSITE-ProRule" id="PRU01211"/>
    </source>
</evidence>
<dbReference type="InterPro" id="IPR035914">
    <property type="entry name" value="Sperma_CUB_dom_sf"/>
</dbReference>
<feature type="region of interest" description="Disordered" evidence="10">
    <location>
        <begin position="118"/>
        <end position="167"/>
    </location>
</feature>
<comment type="caution">
    <text evidence="8">Lacks conserved residue(s) required for the propagation of feature annotation.</text>
</comment>
<proteinExistence type="predicted"/>
<dbReference type="PANTHER" id="PTHR10127">
    <property type="entry name" value="DISCOIDIN, CUB, EGF, LAMININ , AND ZINC METALLOPROTEASE DOMAIN CONTAINING"/>
    <property type="match status" value="1"/>
</dbReference>
<feature type="compositionally biased region" description="Basic residues" evidence="10">
    <location>
        <begin position="118"/>
        <end position="140"/>
    </location>
</feature>
<dbReference type="Proteomes" id="UP000695022">
    <property type="component" value="Unplaced"/>
</dbReference>
<keyword evidence="7" id="KW-0325">Glycoprotein</keyword>
<evidence type="ECO:0000259" key="11">
    <source>
        <dbReference type="PROSITE" id="PS51864"/>
    </source>
</evidence>
<dbReference type="RefSeq" id="XP_014680896.1">
    <property type="nucleotide sequence ID" value="XM_014825410.1"/>
</dbReference>
<keyword evidence="3 8" id="KW-0479">Metal-binding</keyword>
<reference evidence="13" key="1">
    <citation type="submission" date="2025-08" db="UniProtKB">
        <authorList>
            <consortium name="RefSeq"/>
        </authorList>
    </citation>
    <scope>IDENTIFICATION</scope>
</reference>
<name>A0ABM1F8X5_PRICU</name>
<comment type="cofactor">
    <cofactor evidence="8 9">
        <name>Zn(2+)</name>
        <dbReference type="ChEBI" id="CHEBI:29105"/>
    </cofactor>
    <text evidence="8 9">Binds 1 zinc ion per subunit.</text>
</comment>
<protein>
    <recommendedName>
        <fullName evidence="9">Metalloendopeptidase</fullName>
        <ecNumber evidence="9">3.4.24.-</ecNumber>
    </recommendedName>
</protein>
<feature type="binding site" evidence="8">
    <location>
        <position position="575"/>
    </location>
    <ligand>
        <name>Zn(2+)</name>
        <dbReference type="ChEBI" id="CHEBI:29105"/>
        <note>catalytic</note>
    </ligand>
</feature>
<evidence type="ECO:0000256" key="10">
    <source>
        <dbReference type="SAM" id="MobiDB-lite"/>
    </source>
</evidence>
<dbReference type="PROSITE" id="PS51864">
    <property type="entry name" value="ASTACIN"/>
    <property type="match status" value="1"/>
</dbReference>
<evidence type="ECO:0000313" key="12">
    <source>
        <dbReference type="Proteomes" id="UP000695022"/>
    </source>
</evidence>
<accession>A0ABM1F8X5</accession>
<dbReference type="GeneID" id="106820835"/>
<dbReference type="InterPro" id="IPR000884">
    <property type="entry name" value="TSP1_rpt"/>
</dbReference>
<feature type="signal peptide" evidence="9">
    <location>
        <begin position="1"/>
        <end position="26"/>
    </location>
</feature>
<feature type="binding site" evidence="8">
    <location>
        <position position="565"/>
    </location>
    <ligand>
        <name>Zn(2+)</name>
        <dbReference type="ChEBI" id="CHEBI:29105"/>
        <note>catalytic</note>
    </ligand>
</feature>
<keyword evidence="12" id="KW-1185">Reference proteome</keyword>
<feature type="compositionally biased region" description="Polar residues" evidence="10">
    <location>
        <begin position="297"/>
        <end position="312"/>
    </location>
</feature>
<evidence type="ECO:0000256" key="1">
    <source>
        <dbReference type="ARBA" id="ARBA00022536"/>
    </source>
</evidence>
<organism evidence="12 13">
    <name type="scientific">Priapulus caudatus</name>
    <name type="common">Priapulid worm</name>
    <dbReference type="NCBI Taxonomy" id="37621"/>
    <lineage>
        <taxon>Eukaryota</taxon>
        <taxon>Metazoa</taxon>
        <taxon>Ecdysozoa</taxon>
        <taxon>Scalidophora</taxon>
        <taxon>Priapulida</taxon>
        <taxon>Priapulimorpha</taxon>
        <taxon>Priapulimorphida</taxon>
        <taxon>Priapulidae</taxon>
        <taxon>Priapulus</taxon>
    </lineage>
</organism>
<keyword evidence="5 8" id="KW-0862">Zinc</keyword>
<keyword evidence="2 9" id="KW-0645">Protease</keyword>
<feature type="region of interest" description="Disordered" evidence="10">
    <location>
        <begin position="293"/>
        <end position="312"/>
    </location>
</feature>
<gene>
    <name evidence="13" type="primary">LOC106820835</name>
</gene>
<evidence type="ECO:0000256" key="2">
    <source>
        <dbReference type="ARBA" id="ARBA00022670"/>
    </source>
</evidence>
<dbReference type="SMART" id="SM00235">
    <property type="entry name" value="ZnMc"/>
    <property type="match status" value="1"/>
</dbReference>
<evidence type="ECO:0000256" key="4">
    <source>
        <dbReference type="ARBA" id="ARBA00022801"/>
    </source>
</evidence>
<evidence type="ECO:0000256" key="6">
    <source>
        <dbReference type="ARBA" id="ARBA00023049"/>
    </source>
</evidence>
<feature type="binding site" evidence="8">
    <location>
        <position position="569"/>
    </location>
    <ligand>
        <name>Zn(2+)</name>
        <dbReference type="ChEBI" id="CHEBI:29105"/>
        <note>catalytic</note>
    </ligand>
</feature>
<dbReference type="InterPro" id="IPR006026">
    <property type="entry name" value="Peptidase_Metallo"/>
</dbReference>
<dbReference type="SUPFAM" id="SSF55486">
    <property type="entry name" value="Metalloproteases ('zincins'), catalytic domain"/>
    <property type="match status" value="1"/>
</dbReference>
<dbReference type="InterPro" id="IPR036383">
    <property type="entry name" value="TSP1_rpt_sf"/>
</dbReference>
<dbReference type="PANTHER" id="PTHR10127:SF780">
    <property type="entry name" value="METALLOENDOPEPTIDASE"/>
    <property type="match status" value="1"/>
</dbReference>
<evidence type="ECO:0000256" key="3">
    <source>
        <dbReference type="ARBA" id="ARBA00022723"/>
    </source>
</evidence>
<dbReference type="InterPro" id="IPR001506">
    <property type="entry name" value="Peptidase_M12A"/>
</dbReference>
<sequence length="938" mass="103635">MYSFIMNAKIVFLAFASIMRRPCAYANIKGLPAASDPTQVAISKQEAALFHNVLQTRHKDFDAVLALMTAAQNRWAEGYQRPKLMESELDILYQGDIVLNLKQARHLFEKKIGLRRKRAAGNSKVRKQSSRGRSKSKSRKPVINLESAGMPLQAPKTSVGRSRSSHARKMLPTVQTTVHGSQSKTTIVQSQVFDVSLTTPSVLSAAVVTERVSTIQSNDPGPQSKVPAAHTKAFVLQSYSPVQIKTTALQTQDSSVQMTSPVVQTNVNDITDDTSVVQGDVPVQHEPPIAQSLAPDVQTTPPLTETKAPVTTTDTSVAQGDVPVQHEPPIAQSLAPDVQINTVSVDTEASDIQSHVTAVQPKKPVVQPEFLNVKTNPPLIAEKTPVVVQSSVAQPVADVISQSSDGGFRVTSTQHPVAYEASGFQLKAIGGFMRPRLHVDEPLGGIGANLLKTQVGVPINVTSVDAEDDDADLPVPTDMWTMPISYRIYDLDEKAKLLIKSAVQLIEQQTCVRFKEMSKGSNQRGDKGLIGFIHGERCWSWVGKQGGEQEISLSKECLTAGMVLHLLGHALGMWHHNSHSDHGSHLIKVTDNIATGMEHNFLMFKTHAQESPFDAGSIMNFMAEAFSKKRGLPTLLAKNSMVQPAIGQRDVLSFYDVWLINKLYCSETCRKAEPVCQHEGYQHPNHCSNCLCPAGFVGPFCEYLAPSINTENGRIIKVACNETGEITEKEPAGVEAWWLLQGPASSKISLAKTGMDIAYYQDYTLTCPDWLSIHYTNLAIPNVRVCGKTAPDWVGVTMRTETNEILFTMKVSSAASGGFRYRYTVDCSPMKKDLTETPELPWESMELHVTWGEWSNWSQCDMSRCGCRSSRIRTRICHLPKGFHCRGEDRQTISCGESSQSCSNRFRRQWCCNKWILRRKQRKCISPTFLLSRYLTAT</sequence>
<dbReference type="InterPro" id="IPR024079">
    <property type="entry name" value="MetalloPept_cat_dom_sf"/>
</dbReference>
<feature type="chain" id="PRO_5044994351" description="Metalloendopeptidase" evidence="9">
    <location>
        <begin position="27"/>
        <end position="938"/>
    </location>
</feature>
<dbReference type="SUPFAM" id="SSF49854">
    <property type="entry name" value="Spermadhesin, CUB domain"/>
    <property type="match status" value="1"/>
</dbReference>
<keyword evidence="4 9" id="KW-0378">Hydrolase</keyword>
<dbReference type="SUPFAM" id="SSF82895">
    <property type="entry name" value="TSP-1 type 1 repeat"/>
    <property type="match status" value="1"/>
</dbReference>
<keyword evidence="6 9" id="KW-0482">Metalloprotease</keyword>